<evidence type="ECO:0000313" key="1">
    <source>
        <dbReference type="EMBL" id="EAZ92241.1"/>
    </source>
</evidence>
<keyword evidence="2" id="KW-1185">Reference proteome</keyword>
<accession>A3IMY8</accession>
<reference evidence="1 2" key="1">
    <citation type="submission" date="2007-03" db="EMBL/GenBank/DDBJ databases">
        <authorList>
            <person name="Stal L."/>
            <person name="Ferriera S."/>
            <person name="Johnson J."/>
            <person name="Kravitz S."/>
            <person name="Beeson K."/>
            <person name="Sutton G."/>
            <person name="Rogers Y.-H."/>
            <person name="Friedman R."/>
            <person name="Frazier M."/>
            <person name="Venter J.C."/>
        </authorList>
    </citation>
    <scope>NUCLEOTIDE SEQUENCE [LARGE SCALE GENOMIC DNA]</scope>
    <source>
        <strain evidence="1 2">CCY0110</strain>
    </source>
</reference>
<dbReference type="Proteomes" id="UP000003781">
    <property type="component" value="Unassembled WGS sequence"/>
</dbReference>
<dbReference type="RefSeq" id="WP_008274750.1">
    <property type="nucleotide sequence ID" value="NZ_AAXW01000008.1"/>
</dbReference>
<proteinExistence type="predicted"/>
<gene>
    <name evidence="1" type="ORF">CY0110_25061</name>
</gene>
<dbReference type="EMBL" id="AAXW01000008">
    <property type="protein sequence ID" value="EAZ92241.1"/>
    <property type="molecule type" value="Genomic_DNA"/>
</dbReference>
<organism evidence="1 2">
    <name type="scientific">Crocosphaera chwakensis CCY0110</name>
    <dbReference type="NCBI Taxonomy" id="391612"/>
    <lineage>
        <taxon>Bacteria</taxon>
        <taxon>Bacillati</taxon>
        <taxon>Cyanobacteriota</taxon>
        <taxon>Cyanophyceae</taxon>
        <taxon>Oscillatoriophycideae</taxon>
        <taxon>Chroococcales</taxon>
        <taxon>Aphanothecaceae</taxon>
        <taxon>Crocosphaera</taxon>
        <taxon>Crocosphaera chwakensis</taxon>
    </lineage>
</organism>
<name>A3IMY8_9CHRO</name>
<protein>
    <submittedName>
        <fullName evidence="1">Uncharacterized protein</fullName>
    </submittedName>
</protein>
<sequence>MLKILIELESNVIEEIDSFSTGHITIEVNNKILSSKNQTPSQSMMIFISLVELLDGVYLFN</sequence>
<comment type="caution">
    <text evidence="1">The sequence shown here is derived from an EMBL/GenBank/DDBJ whole genome shotgun (WGS) entry which is preliminary data.</text>
</comment>
<evidence type="ECO:0000313" key="2">
    <source>
        <dbReference type="Proteomes" id="UP000003781"/>
    </source>
</evidence>
<dbReference type="OrthoDB" id="5525967at2"/>
<dbReference type="AlphaFoldDB" id="A3IMY8"/>